<organism evidence="1 2">
    <name type="scientific">Armatimonas rosea</name>
    <dbReference type="NCBI Taxonomy" id="685828"/>
    <lineage>
        <taxon>Bacteria</taxon>
        <taxon>Bacillati</taxon>
        <taxon>Armatimonadota</taxon>
        <taxon>Armatimonadia</taxon>
        <taxon>Armatimonadales</taxon>
        <taxon>Armatimonadaceae</taxon>
        <taxon>Armatimonas</taxon>
    </lineage>
</organism>
<dbReference type="EMBL" id="JACHGW010000005">
    <property type="protein sequence ID" value="MBB6053172.1"/>
    <property type="molecule type" value="Genomic_DNA"/>
</dbReference>
<dbReference type="CDD" id="cd07064">
    <property type="entry name" value="AlkD_like_1"/>
    <property type="match status" value="1"/>
</dbReference>
<evidence type="ECO:0000313" key="2">
    <source>
        <dbReference type="Proteomes" id="UP000520814"/>
    </source>
</evidence>
<dbReference type="Pfam" id="PF08713">
    <property type="entry name" value="DNA_alkylation"/>
    <property type="match status" value="1"/>
</dbReference>
<dbReference type="InterPro" id="IPR016024">
    <property type="entry name" value="ARM-type_fold"/>
</dbReference>
<dbReference type="Gene3D" id="1.20.1660.10">
    <property type="entry name" value="Hypothetical protein (EF3068)"/>
    <property type="match status" value="1"/>
</dbReference>
<dbReference type="PANTHER" id="PTHR34070">
    <property type="entry name" value="ARMADILLO-TYPE FOLD"/>
    <property type="match status" value="1"/>
</dbReference>
<dbReference type="PANTHER" id="PTHR34070:SF1">
    <property type="entry name" value="DNA ALKYLATION REPAIR PROTEIN"/>
    <property type="match status" value="1"/>
</dbReference>
<reference evidence="1 2" key="1">
    <citation type="submission" date="2020-08" db="EMBL/GenBank/DDBJ databases">
        <title>Genomic Encyclopedia of Type Strains, Phase IV (KMG-IV): sequencing the most valuable type-strain genomes for metagenomic binning, comparative biology and taxonomic classification.</title>
        <authorList>
            <person name="Goeker M."/>
        </authorList>
    </citation>
    <scope>NUCLEOTIDE SEQUENCE [LARGE SCALE GENOMIC DNA]</scope>
    <source>
        <strain evidence="1 2">DSM 23562</strain>
    </source>
</reference>
<dbReference type="AlphaFoldDB" id="A0A7W9SUN7"/>
<comment type="caution">
    <text evidence="1">The sequence shown here is derived from an EMBL/GenBank/DDBJ whole genome shotgun (WGS) entry which is preliminary data.</text>
</comment>
<gene>
    <name evidence="1" type="ORF">HNQ39_005004</name>
</gene>
<proteinExistence type="predicted"/>
<evidence type="ECO:0000313" key="1">
    <source>
        <dbReference type="EMBL" id="MBB6053172.1"/>
    </source>
</evidence>
<name>A0A7W9SUN7_ARMRO</name>
<dbReference type="Gene3D" id="1.25.40.290">
    <property type="entry name" value="ARM repeat domains"/>
    <property type="match status" value="1"/>
</dbReference>
<dbReference type="RefSeq" id="WP_184203198.1">
    <property type="nucleotide sequence ID" value="NZ_JACHGW010000005.1"/>
</dbReference>
<keyword evidence="2" id="KW-1185">Reference proteome</keyword>
<dbReference type="SUPFAM" id="SSF48371">
    <property type="entry name" value="ARM repeat"/>
    <property type="match status" value="1"/>
</dbReference>
<dbReference type="Proteomes" id="UP000520814">
    <property type="component" value="Unassembled WGS sequence"/>
</dbReference>
<accession>A0A7W9SUN7</accession>
<dbReference type="InterPro" id="IPR014825">
    <property type="entry name" value="DNA_alkylation"/>
</dbReference>
<sequence length="225" mass="25843">MSPTTFSEAVQAALERHRSPEKAAPMARYMKNRFPFLGLKRPEFQPLVRPLLVAAKPVADEAWLAEATRLLWALPEREYQYTALDLLARYEKRLTTQSLPLLQELIVTHSWWDSVDGVVGAALSPLTLRLSELQVSMDAWSRDDNFWVRRAAILHQLKHHQATDSERLFAYCRDNAADPEFFVRKAIGWALRTYAYTDPLAVRAFVEANKAQLSRLSVREALKHL</sequence>
<protein>
    <submittedName>
        <fullName evidence="1">3-methyladenine DNA glycosylase AlkD</fullName>
    </submittedName>
</protein>